<reference evidence="8" key="1">
    <citation type="journal article" date="2020" name="mSystems">
        <title>Genome- and Community-Level Interaction Insights into Carbon Utilization and Element Cycling Functions of Hydrothermarchaeota in Hydrothermal Sediment.</title>
        <authorList>
            <person name="Zhou Z."/>
            <person name="Liu Y."/>
            <person name="Xu W."/>
            <person name="Pan J."/>
            <person name="Luo Z.H."/>
            <person name="Li M."/>
        </authorList>
    </citation>
    <scope>NUCLEOTIDE SEQUENCE [LARGE SCALE GENOMIC DNA]</scope>
    <source>
        <strain evidence="8">SpSt-34</strain>
        <strain evidence="9">SpSt-69</strain>
    </source>
</reference>
<proteinExistence type="predicted"/>
<dbReference type="EMBL" id="DTDJ01000045">
    <property type="protein sequence ID" value="HGL18072.1"/>
    <property type="molecule type" value="Genomic_DNA"/>
</dbReference>
<feature type="modified residue" description="4-aspartylphosphate" evidence="5">
    <location>
        <position position="56"/>
    </location>
</feature>
<name>A0A7C2P233_UNCW3</name>
<dbReference type="Gene3D" id="3.40.50.2300">
    <property type="match status" value="1"/>
</dbReference>
<dbReference type="InterPro" id="IPR058031">
    <property type="entry name" value="AAA_lid_NorR"/>
</dbReference>
<dbReference type="FunFam" id="3.40.50.300:FF:000006">
    <property type="entry name" value="DNA-binding transcriptional regulator NtrC"/>
    <property type="match status" value="1"/>
</dbReference>
<evidence type="ECO:0000259" key="6">
    <source>
        <dbReference type="PROSITE" id="PS50045"/>
    </source>
</evidence>
<evidence type="ECO:0000256" key="3">
    <source>
        <dbReference type="ARBA" id="ARBA00023015"/>
    </source>
</evidence>
<keyword evidence="1" id="KW-0547">Nucleotide-binding</keyword>
<dbReference type="InterPro" id="IPR003593">
    <property type="entry name" value="AAA+_ATPase"/>
</dbReference>
<dbReference type="PROSITE" id="PS00675">
    <property type="entry name" value="SIGMA54_INTERACT_1"/>
    <property type="match status" value="1"/>
</dbReference>
<dbReference type="PROSITE" id="PS50045">
    <property type="entry name" value="SIGMA54_INTERACT_4"/>
    <property type="match status" value="1"/>
</dbReference>
<keyword evidence="4" id="KW-0804">Transcription</keyword>
<dbReference type="Pfam" id="PF00158">
    <property type="entry name" value="Sigma54_activat"/>
    <property type="match status" value="1"/>
</dbReference>
<dbReference type="PRINTS" id="PR01590">
    <property type="entry name" value="HTHFIS"/>
</dbReference>
<keyword evidence="2" id="KW-0067">ATP-binding</keyword>
<dbReference type="SUPFAM" id="SSF46689">
    <property type="entry name" value="Homeodomain-like"/>
    <property type="match status" value="1"/>
</dbReference>
<dbReference type="SUPFAM" id="SSF52172">
    <property type="entry name" value="CheY-like"/>
    <property type="match status" value="1"/>
</dbReference>
<feature type="domain" description="Response regulatory" evidence="7">
    <location>
        <begin position="7"/>
        <end position="121"/>
    </location>
</feature>
<feature type="domain" description="Sigma-54 factor interaction" evidence="6">
    <location>
        <begin position="145"/>
        <end position="374"/>
    </location>
</feature>
<keyword evidence="5" id="KW-0597">Phosphoprotein</keyword>
<dbReference type="InterPro" id="IPR001789">
    <property type="entry name" value="Sig_transdc_resp-reg_receiver"/>
</dbReference>
<dbReference type="Pfam" id="PF25601">
    <property type="entry name" value="AAA_lid_14"/>
    <property type="match status" value="1"/>
</dbReference>
<dbReference type="InterPro" id="IPR025662">
    <property type="entry name" value="Sigma_54_int_dom_ATP-bd_1"/>
</dbReference>
<dbReference type="AlphaFoldDB" id="A0A7C2P233"/>
<accession>A0A7C2P233</accession>
<dbReference type="InterPro" id="IPR027417">
    <property type="entry name" value="P-loop_NTPase"/>
</dbReference>
<organism evidence="8">
    <name type="scientific">candidate division WOR-3 bacterium</name>
    <dbReference type="NCBI Taxonomy" id="2052148"/>
    <lineage>
        <taxon>Bacteria</taxon>
        <taxon>Bacteria division WOR-3</taxon>
    </lineage>
</organism>
<dbReference type="GO" id="GO:0043565">
    <property type="term" value="F:sequence-specific DNA binding"/>
    <property type="evidence" value="ECO:0007669"/>
    <property type="project" value="InterPro"/>
</dbReference>
<keyword evidence="3" id="KW-0805">Transcription regulation</keyword>
<dbReference type="SUPFAM" id="SSF52540">
    <property type="entry name" value="P-loop containing nucleoside triphosphate hydrolases"/>
    <property type="match status" value="1"/>
</dbReference>
<dbReference type="SMART" id="SM00382">
    <property type="entry name" value="AAA"/>
    <property type="match status" value="1"/>
</dbReference>
<evidence type="ECO:0000256" key="4">
    <source>
        <dbReference type="ARBA" id="ARBA00023163"/>
    </source>
</evidence>
<dbReference type="GO" id="GO:0005524">
    <property type="term" value="F:ATP binding"/>
    <property type="evidence" value="ECO:0007669"/>
    <property type="project" value="UniProtKB-KW"/>
</dbReference>
<dbReference type="InterPro" id="IPR002078">
    <property type="entry name" value="Sigma_54_int"/>
</dbReference>
<dbReference type="SMART" id="SM00448">
    <property type="entry name" value="REC"/>
    <property type="match status" value="1"/>
</dbReference>
<dbReference type="GO" id="GO:0000160">
    <property type="term" value="P:phosphorelay signal transduction system"/>
    <property type="evidence" value="ECO:0007669"/>
    <property type="project" value="InterPro"/>
</dbReference>
<dbReference type="InterPro" id="IPR011006">
    <property type="entry name" value="CheY-like_superfamily"/>
</dbReference>
<dbReference type="GO" id="GO:0006355">
    <property type="term" value="P:regulation of DNA-templated transcription"/>
    <property type="evidence" value="ECO:0007669"/>
    <property type="project" value="InterPro"/>
</dbReference>
<protein>
    <submittedName>
        <fullName evidence="8">Sigma-54-dependent Fis family transcriptional regulator</fullName>
    </submittedName>
</protein>
<dbReference type="Gene3D" id="1.10.10.60">
    <property type="entry name" value="Homeodomain-like"/>
    <property type="match status" value="1"/>
</dbReference>
<evidence type="ECO:0000259" key="7">
    <source>
        <dbReference type="PROSITE" id="PS50110"/>
    </source>
</evidence>
<dbReference type="PANTHER" id="PTHR32071">
    <property type="entry name" value="TRANSCRIPTIONAL REGULATORY PROTEIN"/>
    <property type="match status" value="1"/>
</dbReference>
<dbReference type="Gene3D" id="1.10.8.60">
    <property type="match status" value="1"/>
</dbReference>
<dbReference type="Pfam" id="PF00072">
    <property type="entry name" value="Response_reg"/>
    <property type="match status" value="1"/>
</dbReference>
<dbReference type="Pfam" id="PF02954">
    <property type="entry name" value="HTH_8"/>
    <property type="match status" value="1"/>
</dbReference>
<evidence type="ECO:0000313" key="9">
    <source>
        <dbReference type="EMBL" id="HGL18072.1"/>
    </source>
</evidence>
<evidence type="ECO:0000256" key="1">
    <source>
        <dbReference type="ARBA" id="ARBA00022741"/>
    </source>
</evidence>
<dbReference type="PROSITE" id="PS50110">
    <property type="entry name" value="RESPONSE_REGULATORY"/>
    <property type="match status" value="1"/>
</dbReference>
<evidence type="ECO:0000256" key="5">
    <source>
        <dbReference type="PROSITE-ProRule" id="PRU00169"/>
    </source>
</evidence>
<dbReference type="InterPro" id="IPR025944">
    <property type="entry name" value="Sigma_54_int_dom_CS"/>
</dbReference>
<dbReference type="PROSITE" id="PS00688">
    <property type="entry name" value="SIGMA54_INTERACT_3"/>
    <property type="match status" value="1"/>
</dbReference>
<dbReference type="InterPro" id="IPR009057">
    <property type="entry name" value="Homeodomain-like_sf"/>
</dbReference>
<dbReference type="InterPro" id="IPR002197">
    <property type="entry name" value="HTH_Fis"/>
</dbReference>
<dbReference type="Gene3D" id="3.40.50.300">
    <property type="entry name" value="P-loop containing nucleotide triphosphate hydrolases"/>
    <property type="match status" value="1"/>
</dbReference>
<comment type="caution">
    <text evidence="8">The sequence shown here is derived from an EMBL/GenBank/DDBJ whole genome shotgun (WGS) entry which is preliminary data.</text>
</comment>
<dbReference type="CDD" id="cd00009">
    <property type="entry name" value="AAA"/>
    <property type="match status" value="1"/>
</dbReference>
<evidence type="ECO:0000313" key="8">
    <source>
        <dbReference type="EMBL" id="HEN28872.1"/>
    </source>
</evidence>
<evidence type="ECO:0000256" key="2">
    <source>
        <dbReference type="ARBA" id="ARBA00022840"/>
    </source>
</evidence>
<dbReference type="CDD" id="cd00156">
    <property type="entry name" value="REC"/>
    <property type="match status" value="1"/>
</dbReference>
<gene>
    <name evidence="8" type="ORF">ENQ77_09575</name>
    <name evidence="9" type="ORF">ENU66_07080</name>
</gene>
<dbReference type="EMBL" id="DSOL01000272">
    <property type="protein sequence ID" value="HEN28872.1"/>
    <property type="molecule type" value="Genomic_DNA"/>
</dbReference>
<sequence>MGEYEKRILIIDDEEMLVESLMMFLSEKNYKVECAFSGEEGIGKFIKFCPHLVFLDVKLPDIEGLEVLKKMKHMKNDAHIVVITAYHEMDIAIKAMQLGAFDYLIKPLDTGEIDRIVGKAFSYINFNPSIRMEEFAKYDFDDLKIIGKSKSIKEILKTIGIVSQKKVNVFIEGETGTGKELIAKAIHFYSPFKEEPFVAINCACIVSTLFESELFGYEKGAFTGALRTTKGKLEIVRKGTLFLDEVGELSYDMQAKLLRVLEERKFERVGGLQKIAFEARVIAATNRDIEKLIKEGKFREDLFYRLSVVRIKVPPLRERMEDLPLLTKYLLGKLAKETGKFVRGIEDEAIKILSKYDWPGNVRELQNVLLEALLRTQGSIILKEDVQQVMEEKIYYNNFNSFEEKKGLTLEGNKEKEKILEALNRTNWHRGKAAALLGVSRPTLRKKMRELGISK</sequence>